<evidence type="ECO:0000313" key="1">
    <source>
        <dbReference type="EMBL" id="KAF7813133.1"/>
    </source>
</evidence>
<proteinExistence type="predicted"/>
<evidence type="ECO:0000313" key="2">
    <source>
        <dbReference type="Proteomes" id="UP000634136"/>
    </source>
</evidence>
<dbReference type="AlphaFoldDB" id="A0A834T0T1"/>
<sequence length="37" mass="4130">MGNVTWRDRAGIFWQEEAGIAEKEDDVAMAQSLLPPP</sequence>
<protein>
    <submittedName>
        <fullName evidence="1">Uncharacterized protein</fullName>
    </submittedName>
</protein>
<accession>A0A834T0T1</accession>
<comment type="caution">
    <text evidence="1">The sequence shown here is derived from an EMBL/GenBank/DDBJ whole genome shotgun (WGS) entry which is preliminary data.</text>
</comment>
<gene>
    <name evidence="1" type="ORF">G2W53_034109</name>
</gene>
<name>A0A834T0T1_9FABA</name>
<dbReference type="Proteomes" id="UP000634136">
    <property type="component" value="Unassembled WGS sequence"/>
</dbReference>
<organism evidence="1 2">
    <name type="scientific">Senna tora</name>
    <dbReference type="NCBI Taxonomy" id="362788"/>
    <lineage>
        <taxon>Eukaryota</taxon>
        <taxon>Viridiplantae</taxon>
        <taxon>Streptophyta</taxon>
        <taxon>Embryophyta</taxon>
        <taxon>Tracheophyta</taxon>
        <taxon>Spermatophyta</taxon>
        <taxon>Magnoliopsida</taxon>
        <taxon>eudicotyledons</taxon>
        <taxon>Gunneridae</taxon>
        <taxon>Pentapetalae</taxon>
        <taxon>rosids</taxon>
        <taxon>fabids</taxon>
        <taxon>Fabales</taxon>
        <taxon>Fabaceae</taxon>
        <taxon>Caesalpinioideae</taxon>
        <taxon>Cassia clade</taxon>
        <taxon>Senna</taxon>
    </lineage>
</organism>
<dbReference type="EMBL" id="JAAIUW010000010">
    <property type="protein sequence ID" value="KAF7813133.1"/>
    <property type="molecule type" value="Genomic_DNA"/>
</dbReference>
<reference evidence="1" key="1">
    <citation type="submission" date="2020-09" db="EMBL/GenBank/DDBJ databases">
        <title>Genome-Enabled Discovery of Anthraquinone Biosynthesis in Senna tora.</title>
        <authorList>
            <person name="Kang S.-H."/>
            <person name="Pandey R.P."/>
            <person name="Lee C.-M."/>
            <person name="Sim J.-S."/>
            <person name="Jeong J.-T."/>
            <person name="Choi B.-S."/>
            <person name="Jung M."/>
            <person name="Ginzburg D."/>
            <person name="Zhao K."/>
            <person name="Won S.Y."/>
            <person name="Oh T.-J."/>
            <person name="Yu Y."/>
            <person name="Kim N.-H."/>
            <person name="Lee O.R."/>
            <person name="Lee T.-H."/>
            <person name="Bashyal P."/>
            <person name="Kim T.-S."/>
            <person name="Lee W.-H."/>
            <person name="Kawkins C."/>
            <person name="Kim C.-K."/>
            <person name="Kim J.S."/>
            <person name="Ahn B.O."/>
            <person name="Rhee S.Y."/>
            <person name="Sohng J.K."/>
        </authorList>
    </citation>
    <scope>NUCLEOTIDE SEQUENCE</scope>
    <source>
        <tissue evidence="1">Leaf</tissue>
    </source>
</reference>
<keyword evidence="2" id="KW-1185">Reference proteome</keyword>